<comment type="caution">
    <text evidence="2">The sequence shown here is derived from an EMBL/GenBank/DDBJ whole genome shotgun (WGS) entry which is preliminary data.</text>
</comment>
<keyword evidence="3" id="KW-1185">Reference proteome</keyword>
<evidence type="ECO:0000313" key="2">
    <source>
        <dbReference type="EMBL" id="KAG7439309.1"/>
    </source>
</evidence>
<dbReference type="Gene3D" id="3.30.160.60">
    <property type="entry name" value="Classic Zinc Finger"/>
    <property type="match status" value="1"/>
</dbReference>
<reference evidence="2" key="1">
    <citation type="submission" date="2020-11" db="EMBL/GenBank/DDBJ databases">
        <title>Adaptations for nitrogen fixation in a non-lichenized fungal sporocarp promotes dispersal by wood-feeding termites.</title>
        <authorList>
            <consortium name="DOE Joint Genome Institute"/>
            <person name="Koch R.A."/>
            <person name="Yoon G."/>
            <person name="Arayal U."/>
            <person name="Lail K."/>
            <person name="Amirebrahimi M."/>
            <person name="Labutti K."/>
            <person name="Lipzen A."/>
            <person name="Riley R."/>
            <person name="Barry K."/>
            <person name="Henrissat B."/>
            <person name="Grigoriev I.V."/>
            <person name="Herr J.R."/>
            <person name="Aime M.C."/>
        </authorList>
    </citation>
    <scope>NUCLEOTIDE SEQUENCE</scope>
    <source>
        <strain evidence="2">MCA 3950</strain>
    </source>
</reference>
<feature type="compositionally biased region" description="Polar residues" evidence="1">
    <location>
        <begin position="371"/>
        <end position="386"/>
    </location>
</feature>
<feature type="compositionally biased region" description="Low complexity" evidence="1">
    <location>
        <begin position="327"/>
        <end position="347"/>
    </location>
</feature>
<dbReference type="RefSeq" id="XP_043032809.1">
    <property type="nucleotide sequence ID" value="XM_043190718.1"/>
</dbReference>
<name>A0A9P8AL33_9AGAR</name>
<dbReference type="GeneID" id="66113015"/>
<proteinExistence type="predicted"/>
<dbReference type="AlphaFoldDB" id="A0A9P8AL33"/>
<evidence type="ECO:0000256" key="1">
    <source>
        <dbReference type="SAM" id="MobiDB-lite"/>
    </source>
</evidence>
<feature type="region of interest" description="Disordered" evidence="1">
    <location>
        <begin position="403"/>
        <end position="426"/>
    </location>
</feature>
<dbReference type="EMBL" id="MU250601">
    <property type="protein sequence ID" value="KAG7439309.1"/>
    <property type="molecule type" value="Genomic_DNA"/>
</dbReference>
<organism evidence="2 3">
    <name type="scientific">Guyanagaster necrorhizus</name>
    <dbReference type="NCBI Taxonomy" id="856835"/>
    <lineage>
        <taxon>Eukaryota</taxon>
        <taxon>Fungi</taxon>
        <taxon>Dikarya</taxon>
        <taxon>Basidiomycota</taxon>
        <taxon>Agaricomycotina</taxon>
        <taxon>Agaricomycetes</taxon>
        <taxon>Agaricomycetidae</taxon>
        <taxon>Agaricales</taxon>
        <taxon>Marasmiineae</taxon>
        <taxon>Physalacriaceae</taxon>
        <taxon>Guyanagaster</taxon>
    </lineage>
</organism>
<accession>A0A9P8AL33</accession>
<dbReference type="Proteomes" id="UP000812287">
    <property type="component" value="Unassembled WGS sequence"/>
</dbReference>
<gene>
    <name evidence="2" type="ORF">BT62DRAFT_998341</name>
</gene>
<evidence type="ECO:0000313" key="3">
    <source>
        <dbReference type="Proteomes" id="UP000812287"/>
    </source>
</evidence>
<feature type="region of interest" description="Disordered" evidence="1">
    <location>
        <begin position="327"/>
        <end position="386"/>
    </location>
</feature>
<protein>
    <submittedName>
        <fullName evidence="2">Uncharacterized protein</fullName>
    </submittedName>
</protein>
<sequence>MLMSPTTAESQKISLLDRGMVYHIDATSMSSVSHGTGGNDGSVGLSGNNANNNLHMNPPVYSWYPNQIHQMLENALPVCRVHLYAYIKNGRIIHDHVYCVERIVVKLLLHRRGVKFCLSPSRHPVQETEGIAKHILSALAIFGYVPGFAYKNLRQIRISSPKIRQDQGSPIGSFCAKGAETSLEPPPAVTNTIDLQMDDCLYDDFRPLQMEDVPSSLLGDLYEIESPTQPSFAFSQDYPYNYLSDFDSVKNEASLTPTPLEYHFSEGHSPYVLSTADSPFLSSHTEPFLSDVPLYSPATPSTSLEPDSDSQLLELPIFVTVSDLTSSSSPSVSSSSFPEDFPDPSLSTEAEAQPAHQDLSPSRDKRKCLQSDLQASSASNSGTEFLSHSPRLRSEFFYHKDDESDSDMVYHPSPGPSIPKKRTRSTRTTKYFGEKDGRGDELQFVADGSKKSRGRKVPVAPKFRQDDQAKAESHTVLPSIPFDVNLAGAPNKDTRRYVCTYEGCGKCFTRGPNLRGMLRVCI</sequence>